<reference evidence="2 3" key="1">
    <citation type="journal article" date="2020" name="Cell">
        <title>Large-Scale Comparative Analyses of Tick Genomes Elucidate Their Genetic Diversity and Vector Capacities.</title>
        <authorList>
            <consortium name="Tick Genome and Microbiome Consortium (TIGMIC)"/>
            <person name="Jia N."/>
            <person name="Wang J."/>
            <person name="Shi W."/>
            <person name="Du L."/>
            <person name="Sun Y."/>
            <person name="Zhan W."/>
            <person name="Jiang J.F."/>
            <person name="Wang Q."/>
            <person name="Zhang B."/>
            <person name="Ji P."/>
            <person name="Bell-Sakyi L."/>
            <person name="Cui X.M."/>
            <person name="Yuan T.T."/>
            <person name="Jiang B.G."/>
            <person name="Yang W.F."/>
            <person name="Lam T.T."/>
            <person name="Chang Q.C."/>
            <person name="Ding S.J."/>
            <person name="Wang X.J."/>
            <person name="Zhu J.G."/>
            <person name="Ruan X.D."/>
            <person name="Zhao L."/>
            <person name="Wei J.T."/>
            <person name="Ye R.Z."/>
            <person name="Que T.C."/>
            <person name="Du C.H."/>
            <person name="Zhou Y.H."/>
            <person name="Cheng J.X."/>
            <person name="Dai P.F."/>
            <person name="Guo W.B."/>
            <person name="Han X.H."/>
            <person name="Huang E.J."/>
            <person name="Li L.F."/>
            <person name="Wei W."/>
            <person name="Gao Y.C."/>
            <person name="Liu J.Z."/>
            <person name="Shao H.Z."/>
            <person name="Wang X."/>
            <person name="Wang C.C."/>
            <person name="Yang T.C."/>
            <person name="Huo Q.B."/>
            <person name="Li W."/>
            <person name="Chen H.Y."/>
            <person name="Chen S.E."/>
            <person name="Zhou L.G."/>
            <person name="Ni X.B."/>
            <person name="Tian J.H."/>
            <person name="Sheng Y."/>
            <person name="Liu T."/>
            <person name="Pan Y.S."/>
            <person name="Xia L.Y."/>
            <person name="Li J."/>
            <person name="Zhao F."/>
            <person name="Cao W.C."/>
        </authorList>
    </citation>
    <scope>NUCLEOTIDE SEQUENCE [LARGE SCALE GENOMIC DNA]</scope>
    <source>
        <strain evidence="2">HaeL-2018</strain>
    </source>
</reference>
<accession>A0A9J6GUM6</accession>
<evidence type="ECO:0000313" key="2">
    <source>
        <dbReference type="EMBL" id="KAH9379186.1"/>
    </source>
</evidence>
<comment type="subcellular location">
    <subcellularLocation>
        <location evidence="1">Nucleus</location>
    </subcellularLocation>
</comment>
<dbReference type="InterPro" id="IPR009057">
    <property type="entry name" value="Homeodomain-like_sf"/>
</dbReference>
<gene>
    <name evidence="2" type="ORF">HPB48_001050</name>
</gene>
<proteinExistence type="predicted"/>
<dbReference type="GO" id="GO:0005634">
    <property type="term" value="C:nucleus"/>
    <property type="evidence" value="ECO:0007669"/>
    <property type="project" value="UniProtKB-SubCell"/>
</dbReference>
<organism evidence="2 3">
    <name type="scientific">Haemaphysalis longicornis</name>
    <name type="common">Bush tick</name>
    <dbReference type="NCBI Taxonomy" id="44386"/>
    <lineage>
        <taxon>Eukaryota</taxon>
        <taxon>Metazoa</taxon>
        <taxon>Ecdysozoa</taxon>
        <taxon>Arthropoda</taxon>
        <taxon>Chelicerata</taxon>
        <taxon>Arachnida</taxon>
        <taxon>Acari</taxon>
        <taxon>Parasitiformes</taxon>
        <taxon>Ixodida</taxon>
        <taxon>Ixodoidea</taxon>
        <taxon>Ixodidae</taxon>
        <taxon>Haemaphysalinae</taxon>
        <taxon>Haemaphysalis</taxon>
    </lineage>
</organism>
<dbReference type="OMA" id="QPVITCK"/>
<dbReference type="OrthoDB" id="6485042at2759"/>
<comment type="caution">
    <text evidence="2">The sequence shown here is derived from an EMBL/GenBank/DDBJ whole genome shotgun (WGS) entry which is preliminary data.</text>
</comment>
<sequence>MSTPNRPGTSTAERKRLVVEMKCDILDEVRQKIKKSVVARTHGIVQSILATIMKNSNKIPAVLDHDDNSGKRKRIRAATYGDVGEALYQLLLDASATNLPLTASILLQQNNTSLGIFLGDENLKQGNRRLQWLEEQPVITCKSILADNASVDEDGFQHCMVNAPQPHL</sequence>
<evidence type="ECO:0000313" key="3">
    <source>
        <dbReference type="Proteomes" id="UP000821853"/>
    </source>
</evidence>
<dbReference type="VEuPathDB" id="VectorBase:HLOH_044812"/>
<protein>
    <submittedName>
        <fullName evidence="2">Uncharacterized protein</fullName>
    </submittedName>
</protein>
<dbReference type="Gene3D" id="1.10.10.60">
    <property type="entry name" value="Homeodomain-like"/>
    <property type="match status" value="1"/>
</dbReference>
<dbReference type="AlphaFoldDB" id="A0A9J6GUM6"/>
<name>A0A9J6GUM6_HAELO</name>
<dbReference type="SUPFAM" id="SSF46689">
    <property type="entry name" value="Homeodomain-like"/>
    <property type="match status" value="1"/>
</dbReference>
<dbReference type="EMBL" id="JABSTR010000009">
    <property type="protein sequence ID" value="KAH9379186.1"/>
    <property type="molecule type" value="Genomic_DNA"/>
</dbReference>
<dbReference type="Proteomes" id="UP000821853">
    <property type="component" value="Unassembled WGS sequence"/>
</dbReference>
<keyword evidence="3" id="KW-1185">Reference proteome</keyword>
<evidence type="ECO:0000256" key="1">
    <source>
        <dbReference type="ARBA" id="ARBA00004123"/>
    </source>
</evidence>